<feature type="compositionally biased region" description="Low complexity" evidence="1">
    <location>
        <begin position="135"/>
        <end position="161"/>
    </location>
</feature>
<feature type="compositionally biased region" description="Low complexity" evidence="1">
    <location>
        <begin position="99"/>
        <end position="115"/>
    </location>
</feature>
<feature type="compositionally biased region" description="Polar residues" evidence="1">
    <location>
        <begin position="186"/>
        <end position="197"/>
    </location>
</feature>
<reference evidence="4" key="1">
    <citation type="submission" date="2009-08" db="EMBL/GenBank/DDBJ databases">
        <title>Screening for novel FADH2-dependent halogenase genes in the metagenomes of marine sponge associated microbial consortia.</title>
        <authorList>
            <person name="Scheuermayer M."/>
            <person name="Fieseler L."/>
            <person name="Bayer K."/>
            <person name="Hentschel U."/>
        </authorList>
    </citation>
    <scope>NUCLEOTIDE SEQUENCE</scope>
</reference>
<dbReference type="SUPFAM" id="SSF53300">
    <property type="entry name" value="vWA-like"/>
    <property type="match status" value="1"/>
</dbReference>
<evidence type="ECO:0000259" key="3">
    <source>
        <dbReference type="PROSITE" id="PS50234"/>
    </source>
</evidence>
<evidence type="ECO:0000256" key="2">
    <source>
        <dbReference type="SAM" id="Phobius"/>
    </source>
</evidence>
<protein>
    <submittedName>
        <fullName evidence="4">Putative von Willebrand factor type A domain-containing protein</fullName>
    </submittedName>
</protein>
<proteinExistence type="predicted"/>
<dbReference type="PROSITE" id="PS50234">
    <property type="entry name" value="VWFA"/>
    <property type="match status" value="1"/>
</dbReference>
<dbReference type="PANTHER" id="PTHR10166:SF37">
    <property type="entry name" value="STOLID, ISOFORM H"/>
    <property type="match status" value="1"/>
</dbReference>
<keyword evidence="2" id="KW-0472">Membrane</keyword>
<dbReference type="InterPro" id="IPR051173">
    <property type="entry name" value="Ca_channel_alpha-2/delta"/>
</dbReference>
<dbReference type="EMBL" id="GQ844926">
    <property type="protein sequence ID" value="ACY25457.1"/>
    <property type="molecule type" value="Genomic_DNA"/>
</dbReference>
<dbReference type="Pfam" id="PF12450">
    <property type="entry name" value="vWF_A"/>
    <property type="match status" value="1"/>
</dbReference>
<accession>E0X6Q1</accession>
<evidence type="ECO:0000256" key="1">
    <source>
        <dbReference type="SAM" id="MobiDB-lite"/>
    </source>
</evidence>
<feature type="compositionally biased region" description="Polar residues" evidence="1">
    <location>
        <begin position="162"/>
        <end position="174"/>
    </location>
</feature>
<dbReference type="InterPro" id="IPR002035">
    <property type="entry name" value="VWF_A"/>
</dbReference>
<dbReference type="GO" id="GO:0005245">
    <property type="term" value="F:voltage-gated calcium channel activity"/>
    <property type="evidence" value="ECO:0007669"/>
    <property type="project" value="TreeGrafter"/>
</dbReference>
<dbReference type="InterPro" id="IPR022156">
    <property type="entry name" value="Uncharacterised_YfbK_N"/>
</dbReference>
<sequence>MAVWNRLECYVVIISMASSRGHGRSQDSAGRQRRIPMSEQLRMTRLRRATLVVMVIMAVWAVALTACAGDDDEQASQSAAQVQQQEQQAEPPARDRAVAEQQQQQQQAMQQQAQQQEEEQAYYEQQQAQEEEVGYEAAEQQEQQQAAAEYEQAQEQAEQAASDSSTRTQAQQAPASEEERTRDQTRATQVGQPTATTFRDYPTIGWRKTEDDDTSTFSLDVDRTSYFLALNWVDAGYEIEPASVRAEEWINAFNYRYDLPDVDDSFAVTTDIVEHPIHSDLHLVRIGTQAPEFVDNTPLNVTLVLDASGSMREGNRVEIARAAAEAIRRGLRDQDRLAVVHFSTDVFAVVDHRRPNARQLSNSIGSLRPRNSTNVQAGLNRGVELADEVRRERPNAYNYIILMSDGVANVDATDPFAILASAEDRDSSNPLRLITIGVGIQNYNDVLLEQLAQYGNGWYRYLSDVAQARSTFSRENWLALSIPFADQARAQVRWDDGAVAHWRLIGYENRVTSDASFEQDRKEFAEIPMGSATTAFFEVELTDRALRRNVVDLGEIELRWLTPMSDGSNRQQVQMVSGISRFSDDALLDLGSIVALAADRYSWFGQSGLDNDVMTLAADGLNELAGWFWQLPAEILDSGAGQDFAMILDAMGAIAEEHESEDPGYSR</sequence>
<organism evidence="4">
    <name type="scientific">uncultured microorganism</name>
    <dbReference type="NCBI Taxonomy" id="358574"/>
    <lineage>
        <taxon>unclassified sequences</taxon>
        <taxon>environmental samples</taxon>
    </lineage>
</organism>
<evidence type="ECO:0000313" key="4">
    <source>
        <dbReference type="EMBL" id="ACY25457.1"/>
    </source>
</evidence>
<keyword evidence="2" id="KW-0812">Transmembrane</keyword>
<name>E0X6Q1_9ZZZZ</name>
<dbReference type="InterPro" id="IPR036465">
    <property type="entry name" value="vWFA_dom_sf"/>
</dbReference>
<dbReference type="Pfam" id="PF00092">
    <property type="entry name" value="VWA"/>
    <property type="match status" value="1"/>
</dbReference>
<dbReference type="PANTHER" id="PTHR10166">
    <property type="entry name" value="VOLTAGE-DEPENDENT CALCIUM CHANNEL SUBUNIT ALPHA-2/DELTA-RELATED"/>
    <property type="match status" value="1"/>
</dbReference>
<keyword evidence="2" id="KW-1133">Transmembrane helix</keyword>
<dbReference type="Gene3D" id="3.40.50.410">
    <property type="entry name" value="von Willebrand factor, type A domain"/>
    <property type="match status" value="1"/>
</dbReference>
<feature type="compositionally biased region" description="Low complexity" evidence="1">
    <location>
        <begin position="75"/>
        <end position="91"/>
    </location>
</feature>
<dbReference type="Pfam" id="PF12034">
    <property type="entry name" value="YfbK_C"/>
    <property type="match status" value="1"/>
</dbReference>
<feature type="transmembrane region" description="Helical" evidence="2">
    <location>
        <begin position="49"/>
        <end position="66"/>
    </location>
</feature>
<feature type="domain" description="VWFA" evidence="3">
    <location>
        <begin position="300"/>
        <end position="488"/>
    </location>
</feature>
<feature type="region of interest" description="Disordered" evidence="1">
    <location>
        <begin position="75"/>
        <end position="198"/>
    </location>
</feature>
<dbReference type="SMART" id="SM00327">
    <property type="entry name" value="VWA"/>
    <property type="match status" value="1"/>
</dbReference>
<dbReference type="AlphaFoldDB" id="E0X6Q1"/>
<dbReference type="GO" id="GO:0005891">
    <property type="term" value="C:voltage-gated calcium channel complex"/>
    <property type="evidence" value="ECO:0007669"/>
    <property type="project" value="TreeGrafter"/>
</dbReference>
<dbReference type="InterPro" id="IPR021908">
    <property type="entry name" value="YfbK_C"/>
</dbReference>